<dbReference type="PANTHER" id="PTHR30591:SF1">
    <property type="entry name" value="RECBCD ENZYME SUBUNIT RECC"/>
    <property type="match status" value="1"/>
</dbReference>
<evidence type="ECO:0000313" key="12">
    <source>
        <dbReference type="EMBL" id="MDC8785538.1"/>
    </source>
</evidence>
<dbReference type="Proteomes" id="UP001219862">
    <property type="component" value="Unassembled WGS sequence"/>
</dbReference>
<comment type="miscellaneous">
    <text evidence="10">In the RecBCD complex, RecB has a slow 3'-5' helicase, an exonuclease activity and loads RecA onto ssDNA, RecD has a fast 5'-3' helicase activity, while RecC stimulates the ATPase and processivity of the RecB helicase and contributes to recognition of the Chi site.</text>
</comment>
<evidence type="ECO:0000256" key="5">
    <source>
        <dbReference type="ARBA" id="ARBA00022806"/>
    </source>
</evidence>
<accession>A0ABT5KRJ8</accession>
<dbReference type="NCBIfam" id="TIGR01450">
    <property type="entry name" value="recC"/>
    <property type="match status" value="1"/>
</dbReference>
<dbReference type="RefSeq" id="WP_273596642.1">
    <property type="nucleotide sequence ID" value="NZ_JAQQXS010000007.1"/>
</dbReference>
<evidence type="ECO:0000256" key="6">
    <source>
        <dbReference type="ARBA" id="ARBA00022839"/>
    </source>
</evidence>
<dbReference type="PIRSF" id="PIRSF000980">
    <property type="entry name" value="RecC"/>
    <property type="match status" value="1"/>
</dbReference>
<keyword evidence="4 10" id="KW-0378">Hydrolase</keyword>
<dbReference type="SUPFAM" id="SSF52540">
    <property type="entry name" value="P-loop containing nucleoside triphosphate hydrolases"/>
    <property type="match status" value="2"/>
</dbReference>
<dbReference type="InterPro" id="IPR011335">
    <property type="entry name" value="Restrct_endonuc-II-like"/>
</dbReference>
<keyword evidence="13" id="KW-1185">Reference proteome</keyword>
<dbReference type="HAMAP" id="MF_01486">
    <property type="entry name" value="RecC"/>
    <property type="match status" value="1"/>
</dbReference>
<evidence type="ECO:0000256" key="2">
    <source>
        <dbReference type="ARBA" id="ARBA00022741"/>
    </source>
</evidence>
<keyword evidence="7 10" id="KW-0067">ATP-binding</keyword>
<proteinExistence type="inferred from homology"/>
<dbReference type="Gene3D" id="1.10.10.160">
    <property type="match status" value="1"/>
</dbReference>
<dbReference type="Pfam" id="PF04257">
    <property type="entry name" value="Exonuc_V_gamma"/>
    <property type="match status" value="1"/>
</dbReference>
<dbReference type="Gene3D" id="3.40.50.300">
    <property type="entry name" value="P-loop containing nucleotide triphosphate hydrolases"/>
    <property type="match status" value="1"/>
</dbReference>
<evidence type="ECO:0000256" key="3">
    <source>
        <dbReference type="ARBA" id="ARBA00022763"/>
    </source>
</evidence>
<dbReference type="Gene3D" id="1.10.486.10">
    <property type="entry name" value="PCRA, domain 4"/>
    <property type="match status" value="1"/>
</dbReference>
<keyword evidence="8 10" id="KW-0238">DNA-binding</keyword>
<gene>
    <name evidence="10 12" type="primary">recC</name>
    <name evidence="12" type="ORF">PRZ01_10070</name>
</gene>
<evidence type="ECO:0000256" key="4">
    <source>
        <dbReference type="ARBA" id="ARBA00022801"/>
    </source>
</evidence>
<name>A0ABT5KRJ8_9BURK</name>
<dbReference type="Pfam" id="PF17946">
    <property type="entry name" value="RecC_C"/>
    <property type="match status" value="1"/>
</dbReference>
<keyword evidence="5 10" id="KW-0347">Helicase</keyword>
<keyword evidence="1 10" id="KW-0540">Nuclease</keyword>
<keyword evidence="6 10" id="KW-0269">Exonuclease</keyword>
<dbReference type="GO" id="GO:0008854">
    <property type="term" value="F:exodeoxyribonuclease V activity"/>
    <property type="evidence" value="ECO:0007669"/>
    <property type="project" value="UniProtKB-EC"/>
</dbReference>
<dbReference type="PANTHER" id="PTHR30591">
    <property type="entry name" value="RECBCD ENZYME SUBUNIT RECC"/>
    <property type="match status" value="1"/>
</dbReference>
<evidence type="ECO:0000256" key="10">
    <source>
        <dbReference type="HAMAP-Rule" id="MF_01486"/>
    </source>
</evidence>
<feature type="domain" description="RecC C-terminal" evidence="11">
    <location>
        <begin position="865"/>
        <end position="1131"/>
    </location>
</feature>
<reference evidence="12 13" key="1">
    <citation type="submission" date="2022-10" db="EMBL/GenBank/DDBJ databases">
        <title>paucibacter sp. hw8 Genome sequencing.</title>
        <authorList>
            <person name="Park S."/>
        </authorList>
    </citation>
    <scope>NUCLEOTIDE SEQUENCE [LARGE SCALE GENOMIC DNA]</scope>
    <source>
        <strain evidence="13">hw8</strain>
    </source>
</reference>
<evidence type="ECO:0000259" key="11">
    <source>
        <dbReference type="Pfam" id="PF17946"/>
    </source>
</evidence>
<keyword evidence="9 10" id="KW-0234">DNA repair</keyword>
<dbReference type="InterPro" id="IPR027417">
    <property type="entry name" value="P-loop_NTPase"/>
</dbReference>
<evidence type="ECO:0000313" key="13">
    <source>
        <dbReference type="Proteomes" id="UP001219862"/>
    </source>
</evidence>
<sequence>MISADIATSASSITPGLLVLHGNRAESLGEAVFEWLRRQPLAPLEEEIFLVQSNGVAEWLKMSLAAQTGICAATRVELPGRFLWRAYRQLLGRAAVPSESKLDKLPLTWRLMQLLPEVQALPGYEPLAGFLRLGGMERRLQLAQRLADLFDQYQVYRSDWLDAWGQGHSVLISQVGEAAQASQPLPSEQRWQALLWQALQAPLTPVERAASRPQLHQRFVAALHAGAREVSVSPLPRRVVLFGMTHVPMQTLEALAALSARCQVILAIPNPCRYHWADIMDGRELLKATRRRQPLRGGLDLATLSLASMHQHAHPLLASWGRQGRDFVRQLDAFDDALQTQQRFALAKIDLFDEGEGDTLLSQVQARIRDLVPLAEHPQTALAESDRSIVFHVAHGAQREVEILQDQLLDLLARSAEEGSGLQPRDIVVMVPDIDAFAPAIRSVFGQYGRGDARFIPFDIADLKDRGHNPLMIALEWLLRLPQQRCRLSELRDLLDVPAVAARMGLKPEDLPRLTQWMEGAGIRWGLHAAQRAELGLAACGEQNSGLFGLRRILMGYAVGDTTVQAPPFEGIAAYAEVGGLDAALAGSLSDLFAALEHWWQASSTPASPQAWAERGRALLDAFFLAQDEPERQTLAALQAALAQWLGACDTAGFMADIDLAVAREAWLSGVDLPTLNRRFKAGGITFCTLMPMRAVPFEVVCLLGMNDGDYPRRSMRSDFDLMSLAGQQRPGDRSGRDDDRQLMLEALLSARRCLYISWSGRSVRDNSEQPPSVLVSQLRDYLATSWGADAVRARTLQHPLQPFSRRYFEIAAPDASASNAAASVAAEPRRSALFTYAREWRQAHLTVSADTGLPPSPAAVEALPLTISALSSFLSNPVKAFFKQRLDVQFRDDELALEDDESFGLDGLQEWALLNEVLQEVLKALEALPADQQPAAAALRVQEQVRRIGEAGRLPIGELGRRTERLIVGALQPMLTAWLTLRATFSDQAQRARLQFEEPFPLGAHPSEKSAGNPVLPLLKLDDWLDGLQASSGGNELVWMEVTPSSLCADPKTNSPRAEKLLTAWVRMLAASACGESSIGLMVGRDATLFIEALDQDEATKILRDLLQAWGEGMQTPLPFAARTALAQVTEARDVAAIYEGSYFSGGRGEGADAALARCYPDFASLSEDGRFDAFAKRLFEPLVDWMKAHVSMSQHGDAPAGSTESPHV</sequence>
<organism evidence="12 13">
    <name type="scientific">Roseateles koreensis</name>
    <dbReference type="NCBI Taxonomy" id="2987526"/>
    <lineage>
        <taxon>Bacteria</taxon>
        <taxon>Pseudomonadati</taxon>
        <taxon>Pseudomonadota</taxon>
        <taxon>Betaproteobacteria</taxon>
        <taxon>Burkholderiales</taxon>
        <taxon>Sphaerotilaceae</taxon>
        <taxon>Roseateles</taxon>
    </lineage>
</organism>
<evidence type="ECO:0000256" key="9">
    <source>
        <dbReference type="ARBA" id="ARBA00023204"/>
    </source>
</evidence>
<comment type="caution">
    <text evidence="12">The sequence shown here is derived from an EMBL/GenBank/DDBJ whole genome shotgun (WGS) entry which is preliminary data.</text>
</comment>
<evidence type="ECO:0000256" key="7">
    <source>
        <dbReference type="ARBA" id="ARBA00022840"/>
    </source>
</evidence>
<dbReference type="InterPro" id="IPR041500">
    <property type="entry name" value="RecC_C"/>
</dbReference>
<comment type="subunit">
    <text evidence="10">Heterotrimer of RecB, RecC and RecD. All subunits contribute to DNA-binding.</text>
</comment>
<dbReference type="EMBL" id="JAQQXS010000007">
    <property type="protein sequence ID" value="MDC8785538.1"/>
    <property type="molecule type" value="Genomic_DNA"/>
</dbReference>
<dbReference type="Gene3D" id="1.10.10.990">
    <property type="match status" value="1"/>
</dbReference>
<evidence type="ECO:0000256" key="8">
    <source>
        <dbReference type="ARBA" id="ARBA00023125"/>
    </source>
</evidence>
<dbReference type="InterPro" id="IPR013986">
    <property type="entry name" value="DExx_box_DNA_helicase_dom_sf"/>
</dbReference>
<dbReference type="SUPFAM" id="SSF52980">
    <property type="entry name" value="Restriction endonuclease-like"/>
    <property type="match status" value="1"/>
</dbReference>
<comment type="similarity">
    <text evidence="10">Belongs to the RecC family.</text>
</comment>
<comment type="function">
    <text evidence="10">A helicase/nuclease that prepares dsDNA breaks (DSB) for recombinational DNA repair. Binds to DSBs and unwinds DNA via a highly rapid and processive ATP-dependent bidirectional helicase activity. Unwinds dsDNA until it encounters a Chi (crossover hotspot instigator) sequence from the 3' direction. Cuts ssDNA a few nucleotides 3' to the Chi site. The properties and activities of the enzyme are changed at Chi. The Chi-altered holoenzyme produces a long 3'-ssDNA overhang and facilitates RecA-binding to the ssDNA for homologous DNA recombination and repair. Holoenzyme degrades any linearized DNA that is unable to undergo homologous recombination. In the holoenzyme this subunit recognizes the wild-type Chi sequence, and when added to isolated RecB increases its ATP-dependent helicase processivity.</text>
</comment>
<dbReference type="InterPro" id="IPR006697">
    <property type="entry name" value="RecC"/>
</dbReference>
<keyword evidence="3 10" id="KW-0227">DNA damage</keyword>
<keyword evidence="2 10" id="KW-0547">Nucleotide-binding</keyword>
<dbReference type="Gene3D" id="3.40.50.10930">
    <property type="match status" value="1"/>
</dbReference>
<protein>
    <recommendedName>
        <fullName evidence="10">RecBCD enzyme subunit RecC</fullName>
    </recommendedName>
    <alternativeName>
        <fullName evidence="10">Exonuclease V subunit RecC</fullName>
        <shortName evidence="10">ExoV subunit RecC</shortName>
    </alternativeName>
    <alternativeName>
        <fullName evidence="10">Helicase/nuclease RecBCD subunit RecC</fullName>
    </alternativeName>
</protein>
<evidence type="ECO:0000256" key="1">
    <source>
        <dbReference type="ARBA" id="ARBA00022722"/>
    </source>
</evidence>